<evidence type="ECO:0000313" key="9">
    <source>
        <dbReference type="Proteomes" id="UP000614216"/>
    </source>
</evidence>
<reference evidence="8" key="1">
    <citation type="submission" date="2021-01" db="EMBL/GenBank/DDBJ databases">
        <title>Fulvivirga kasyanovii gen. nov., sp nov., a novel member of the phylum Bacteroidetes isolated from seawater in a mussel farm.</title>
        <authorList>
            <person name="Zhao L.-H."/>
            <person name="Wang Z.-J."/>
        </authorList>
    </citation>
    <scope>NUCLEOTIDE SEQUENCE</scope>
    <source>
        <strain evidence="8">29W222</strain>
    </source>
</reference>
<dbReference type="PANTHER" id="PTHR43141:SF4">
    <property type="entry name" value="CYTOCHROME BD2 SUBUNIT II"/>
    <property type="match status" value="1"/>
</dbReference>
<keyword evidence="5 7" id="KW-1133">Transmembrane helix</keyword>
<evidence type="ECO:0000256" key="2">
    <source>
        <dbReference type="ARBA" id="ARBA00007543"/>
    </source>
</evidence>
<evidence type="ECO:0000256" key="3">
    <source>
        <dbReference type="ARBA" id="ARBA00022475"/>
    </source>
</evidence>
<feature type="transmembrane region" description="Helical" evidence="7">
    <location>
        <begin position="53"/>
        <end position="74"/>
    </location>
</feature>
<keyword evidence="4 7" id="KW-0812">Transmembrane</keyword>
<gene>
    <name evidence="8" type="ORF">JMN32_04550</name>
</gene>
<protein>
    <submittedName>
        <fullName evidence="8">Cytochrome d ubiquinol oxidase subunit II</fullName>
    </submittedName>
</protein>
<evidence type="ECO:0000256" key="1">
    <source>
        <dbReference type="ARBA" id="ARBA00004651"/>
    </source>
</evidence>
<keyword evidence="6 7" id="KW-0472">Membrane</keyword>
<dbReference type="GO" id="GO:0070069">
    <property type="term" value="C:cytochrome complex"/>
    <property type="evidence" value="ECO:0007669"/>
    <property type="project" value="TreeGrafter"/>
</dbReference>
<dbReference type="GO" id="GO:0009055">
    <property type="term" value="F:electron transfer activity"/>
    <property type="evidence" value="ECO:0007669"/>
    <property type="project" value="TreeGrafter"/>
</dbReference>
<accession>A0A937KD11</accession>
<keyword evidence="3" id="KW-1003">Cell membrane</keyword>
<dbReference type="PANTHER" id="PTHR43141">
    <property type="entry name" value="CYTOCHROME BD2 SUBUNIT II"/>
    <property type="match status" value="1"/>
</dbReference>
<feature type="transmembrane region" description="Helical" evidence="7">
    <location>
        <begin position="201"/>
        <end position="219"/>
    </location>
</feature>
<dbReference type="AlphaFoldDB" id="A0A937KD11"/>
<comment type="subcellular location">
    <subcellularLocation>
        <location evidence="1">Cell membrane</location>
        <topology evidence="1">Multi-pass membrane protein</topology>
    </subcellularLocation>
</comment>
<organism evidence="8 9">
    <name type="scientific">Fulvivirga marina</name>
    <dbReference type="NCBI Taxonomy" id="2494733"/>
    <lineage>
        <taxon>Bacteria</taxon>
        <taxon>Pseudomonadati</taxon>
        <taxon>Bacteroidota</taxon>
        <taxon>Cytophagia</taxon>
        <taxon>Cytophagales</taxon>
        <taxon>Fulvivirgaceae</taxon>
        <taxon>Fulvivirga</taxon>
    </lineage>
</organism>
<feature type="transmembrane region" description="Helical" evidence="7">
    <location>
        <begin position="261"/>
        <end position="280"/>
    </location>
</feature>
<keyword evidence="9" id="KW-1185">Reference proteome</keyword>
<evidence type="ECO:0000313" key="8">
    <source>
        <dbReference type="EMBL" id="MBL6445565.1"/>
    </source>
</evidence>
<proteinExistence type="inferred from homology"/>
<dbReference type="InterPro" id="IPR003317">
    <property type="entry name" value="Cyt-d_oxidase_su2"/>
</dbReference>
<comment type="caution">
    <text evidence="8">The sequence shown here is derived from an EMBL/GenBank/DDBJ whole genome shotgun (WGS) entry which is preliminary data.</text>
</comment>
<evidence type="ECO:0000256" key="5">
    <source>
        <dbReference type="ARBA" id="ARBA00022989"/>
    </source>
</evidence>
<feature type="transmembrane region" description="Helical" evidence="7">
    <location>
        <begin position="151"/>
        <end position="180"/>
    </location>
</feature>
<evidence type="ECO:0000256" key="4">
    <source>
        <dbReference type="ARBA" id="ARBA00022692"/>
    </source>
</evidence>
<dbReference type="EMBL" id="JAEUGD010000016">
    <property type="protein sequence ID" value="MBL6445565.1"/>
    <property type="molecule type" value="Genomic_DNA"/>
</dbReference>
<dbReference type="RefSeq" id="WP_202855108.1">
    <property type="nucleotide sequence ID" value="NZ_JAEUGD010000016.1"/>
</dbReference>
<feature type="transmembrane region" description="Helical" evidence="7">
    <location>
        <begin position="80"/>
        <end position="103"/>
    </location>
</feature>
<sequence length="338" mass="38066">MLYVVIAFLSLSILFYLLFGGADFGAGIVELITKSELRQNTRMLTYKTIGPIWEANHMWLVIIIVILFVGFPPIYSTLSIYLHIPLLFMLLGIIGRGTAFVFRHYDAVKDDMQRVYNLIFTYSSFITPFFLGIIAGAMISGNINPDADNFYALFIAPWTGFFPITVGIFTVCICGFLAAVYLSGEETDQDIRQLFIRKARLLNLGTVLSGAMVFFAAYIDGISQMVKLVIQPVTLIILTLASLSLWLLWHFLHKQKAMESRLIAGFQVTMILLAIGYHYFPNFLVMHNGTNLSLINSAAMGKPITTLAWALILGSIFILPSLFYLIYSFQKEQQKEVL</sequence>
<feature type="transmembrane region" description="Helical" evidence="7">
    <location>
        <begin position="307"/>
        <end position="327"/>
    </location>
</feature>
<dbReference type="GO" id="GO:0019646">
    <property type="term" value="P:aerobic electron transport chain"/>
    <property type="evidence" value="ECO:0007669"/>
    <property type="project" value="TreeGrafter"/>
</dbReference>
<dbReference type="GO" id="GO:0005886">
    <property type="term" value="C:plasma membrane"/>
    <property type="evidence" value="ECO:0007669"/>
    <property type="project" value="UniProtKB-SubCell"/>
</dbReference>
<evidence type="ECO:0000256" key="7">
    <source>
        <dbReference type="SAM" id="Phobius"/>
    </source>
</evidence>
<feature type="transmembrane region" description="Helical" evidence="7">
    <location>
        <begin position="6"/>
        <end position="32"/>
    </location>
</feature>
<feature type="transmembrane region" description="Helical" evidence="7">
    <location>
        <begin position="225"/>
        <end position="249"/>
    </location>
</feature>
<dbReference type="GO" id="GO:0016682">
    <property type="term" value="F:oxidoreductase activity, acting on diphenols and related substances as donors, oxygen as acceptor"/>
    <property type="evidence" value="ECO:0007669"/>
    <property type="project" value="TreeGrafter"/>
</dbReference>
<feature type="transmembrane region" description="Helical" evidence="7">
    <location>
        <begin position="115"/>
        <end position="139"/>
    </location>
</feature>
<comment type="similarity">
    <text evidence="2">Belongs to the cytochrome ubiquinol oxidase subunit 2 family.</text>
</comment>
<evidence type="ECO:0000256" key="6">
    <source>
        <dbReference type="ARBA" id="ARBA00023136"/>
    </source>
</evidence>
<name>A0A937KD11_9BACT</name>
<dbReference type="Proteomes" id="UP000614216">
    <property type="component" value="Unassembled WGS sequence"/>
</dbReference>
<dbReference type="Pfam" id="PF02322">
    <property type="entry name" value="Cyt_bd_oxida_II"/>
    <property type="match status" value="1"/>
</dbReference>